<protein>
    <submittedName>
        <fullName evidence="8">PTS glucose transporter subunit IIA</fullName>
    </submittedName>
</protein>
<keyword evidence="9" id="KW-1185">Reference proteome</keyword>
<keyword evidence="2" id="KW-0813">Transport</keyword>
<evidence type="ECO:0000256" key="2">
    <source>
        <dbReference type="ARBA" id="ARBA00022448"/>
    </source>
</evidence>
<name>A0A7X6KWL8_9CELL</name>
<dbReference type="InterPro" id="IPR011055">
    <property type="entry name" value="Dup_hybrid_motif"/>
</dbReference>
<dbReference type="GO" id="GO:0005737">
    <property type="term" value="C:cytoplasm"/>
    <property type="evidence" value="ECO:0007669"/>
    <property type="project" value="UniProtKB-SubCell"/>
</dbReference>
<comment type="caution">
    <text evidence="8">The sequence shown here is derived from an EMBL/GenBank/DDBJ whole genome shotgun (WGS) entry which is preliminary data.</text>
</comment>
<comment type="subcellular location">
    <subcellularLocation>
        <location evidence="1">Cytoplasm</location>
    </subcellularLocation>
</comment>
<evidence type="ECO:0000313" key="9">
    <source>
        <dbReference type="Proteomes" id="UP000581206"/>
    </source>
</evidence>
<dbReference type="PROSITE" id="PS00371">
    <property type="entry name" value="PTS_EIIA_TYPE_1_HIS"/>
    <property type="match status" value="1"/>
</dbReference>
<evidence type="ECO:0000313" key="8">
    <source>
        <dbReference type="EMBL" id="NKY23523.1"/>
    </source>
</evidence>
<dbReference type="InterPro" id="IPR001127">
    <property type="entry name" value="PTS_EIIA_1_perm"/>
</dbReference>
<dbReference type="EMBL" id="JAAXOX010000006">
    <property type="protein sequence ID" value="NKY23523.1"/>
    <property type="molecule type" value="Genomic_DNA"/>
</dbReference>
<keyword evidence="3 8" id="KW-0762">Sugar transport</keyword>
<evidence type="ECO:0000256" key="6">
    <source>
        <dbReference type="ARBA" id="ARBA00022777"/>
    </source>
</evidence>
<evidence type="ECO:0000256" key="3">
    <source>
        <dbReference type="ARBA" id="ARBA00022597"/>
    </source>
</evidence>
<dbReference type="PANTHER" id="PTHR45008:SF1">
    <property type="entry name" value="PTS SYSTEM GLUCOSE-SPECIFIC EIIA COMPONENT"/>
    <property type="match status" value="1"/>
</dbReference>
<evidence type="ECO:0000259" key="7">
    <source>
        <dbReference type="PROSITE" id="PS51093"/>
    </source>
</evidence>
<dbReference type="NCBIfam" id="TIGR00830">
    <property type="entry name" value="PTBA"/>
    <property type="match status" value="1"/>
</dbReference>
<keyword evidence="6" id="KW-0418">Kinase</keyword>
<dbReference type="GO" id="GO:0009401">
    <property type="term" value="P:phosphoenolpyruvate-dependent sugar phosphotransferase system"/>
    <property type="evidence" value="ECO:0007669"/>
    <property type="project" value="UniProtKB-KW"/>
</dbReference>
<dbReference type="PANTHER" id="PTHR45008">
    <property type="entry name" value="PTS SYSTEM GLUCOSE-SPECIFIC EIIA COMPONENT"/>
    <property type="match status" value="1"/>
</dbReference>
<dbReference type="GO" id="GO:0016301">
    <property type="term" value="F:kinase activity"/>
    <property type="evidence" value="ECO:0007669"/>
    <property type="project" value="UniProtKB-KW"/>
</dbReference>
<evidence type="ECO:0000256" key="4">
    <source>
        <dbReference type="ARBA" id="ARBA00022679"/>
    </source>
</evidence>
<evidence type="ECO:0000256" key="1">
    <source>
        <dbReference type="ARBA" id="ARBA00004496"/>
    </source>
</evidence>
<gene>
    <name evidence="8" type="ORF">HGA03_12700</name>
</gene>
<dbReference type="Pfam" id="PF00358">
    <property type="entry name" value="PTS_EIIA_1"/>
    <property type="match status" value="1"/>
</dbReference>
<dbReference type="Gene3D" id="2.70.70.10">
    <property type="entry name" value="Glucose Permease (Domain IIA)"/>
    <property type="match status" value="1"/>
</dbReference>
<feature type="domain" description="PTS EIIA type-1" evidence="7">
    <location>
        <begin position="35"/>
        <end position="137"/>
    </location>
</feature>
<dbReference type="RefSeq" id="WP_168630651.1">
    <property type="nucleotide sequence ID" value="NZ_BONL01000006.1"/>
</dbReference>
<accession>A0A7X6KWL8</accession>
<reference evidence="8 9" key="1">
    <citation type="submission" date="2020-04" db="EMBL/GenBank/DDBJ databases">
        <title>MicrobeNet Type strains.</title>
        <authorList>
            <person name="Nicholson A.C."/>
        </authorList>
    </citation>
    <scope>NUCLEOTIDE SEQUENCE [LARGE SCALE GENOMIC DNA]</scope>
    <source>
        <strain evidence="8 9">ATCC BAA-788</strain>
    </source>
</reference>
<keyword evidence="5" id="KW-0598">Phosphotransferase system</keyword>
<evidence type="ECO:0000256" key="5">
    <source>
        <dbReference type="ARBA" id="ARBA00022683"/>
    </source>
</evidence>
<sequence length="163" mass="15648">MGLFGRRKTVDAPAAVVEVVSPVTGTAVALADCGDPAFAAGLLGPGIAVRPDSGEVVAPVSGEVVSAMPHAYGIRAAGGAEVLVHVGIDTVTLGGAHFDQRVHTGQQIAAGAPLAAVDLAAVAAAGLSTTVMVVVPNADAAGAVEVAGPGPVTAGSTVLTVRS</sequence>
<organism evidence="8 9">
    <name type="scientific">Cellulomonas denverensis</name>
    <dbReference type="NCBI Taxonomy" id="264297"/>
    <lineage>
        <taxon>Bacteria</taxon>
        <taxon>Bacillati</taxon>
        <taxon>Actinomycetota</taxon>
        <taxon>Actinomycetes</taxon>
        <taxon>Micrococcales</taxon>
        <taxon>Cellulomonadaceae</taxon>
        <taxon>Cellulomonas</taxon>
    </lineage>
</organism>
<dbReference type="AlphaFoldDB" id="A0A7X6KWL8"/>
<dbReference type="InterPro" id="IPR050890">
    <property type="entry name" value="PTS_EIIA_component"/>
</dbReference>
<dbReference type="PROSITE" id="PS51093">
    <property type="entry name" value="PTS_EIIA_TYPE_1"/>
    <property type="match status" value="1"/>
</dbReference>
<keyword evidence="4" id="KW-0808">Transferase</keyword>
<dbReference type="Proteomes" id="UP000581206">
    <property type="component" value="Unassembled WGS sequence"/>
</dbReference>
<proteinExistence type="predicted"/>
<dbReference type="SUPFAM" id="SSF51261">
    <property type="entry name" value="Duplicated hybrid motif"/>
    <property type="match status" value="1"/>
</dbReference>